<evidence type="ECO:0000256" key="1">
    <source>
        <dbReference type="ARBA" id="ARBA00005912"/>
    </source>
</evidence>
<evidence type="ECO:0000256" key="2">
    <source>
        <dbReference type="ARBA" id="ARBA00022917"/>
    </source>
</evidence>
<dbReference type="InterPro" id="IPR023584">
    <property type="entry name" value="Ribosome_recyc_fac_dom"/>
</dbReference>
<protein>
    <submittedName>
        <fullName evidence="5">Ribosome recycling factor</fullName>
    </submittedName>
</protein>
<gene>
    <name evidence="5" type="ORF">A2943_03250</name>
</gene>
<evidence type="ECO:0000313" key="6">
    <source>
        <dbReference type="Proteomes" id="UP000176185"/>
    </source>
</evidence>
<dbReference type="InterPro" id="IPR036191">
    <property type="entry name" value="RRF_sf"/>
</dbReference>
<name>A0A1F4XG32_9BACT</name>
<comment type="caution">
    <text evidence="5">The sequence shown here is derived from an EMBL/GenBank/DDBJ whole genome shotgun (WGS) entry which is preliminary data.</text>
</comment>
<evidence type="ECO:0000259" key="4">
    <source>
        <dbReference type="Pfam" id="PF01765"/>
    </source>
</evidence>
<proteinExistence type="inferred from homology"/>
<comment type="similarity">
    <text evidence="1">Belongs to the RRF family.</text>
</comment>
<dbReference type="SUPFAM" id="SSF55194">
    <property type="entry name" value="Ribosome recycling factor, RRF"/>
    <property type="match status" value="1"/>
</dbReference>
<accession>A0A1F4XG32</accession>
<dbReference type="Gene3D" id="1.10.132.20">
    <property type="entry name" value="Ribosome-recycling factor"/>
    <property type="match status" value="1"/>
</dbReference>
<dbReference type="GO" id="GO:0006412">
    <property type="term" value="P:translation"/>
    <property type="evidence" value="ECO:0007669"/>
    <property type="project" value="UniProtKB-KW"/>
</dbReference>
<dbReference type="NCBIfam" id="TIGR00496">
    <property type="entry name" value="frr"/>
    <property type="match status" value="1"/>
</dbReference>
<dbReference type="Pfam" id="PF01765">
    <property type="entry name" value="RRF"/>
    <property type="match status" value="1"/>
</dbReference>
<dbReference type="Proteomes" id="UP000176185">
    <property type="component" value="Unassembled WGS sequence"/>
</dbReference>
<dbReference type="EMBL" id="MEWX01000029">
    <property type="protein sequence ID" value="OGC80093.1"/>
    <property type="molecule type" value="Genomic_DNA"/>
</dbReference>
<dbReference type="InterPro" id="IPR002661">
    <property type="entry name" value="Ribosome_recyc_fac"/>
</dbReference>
<keyword evidence="2" id="KW-0648">Protein biosynthesis</keyword>
<dbReference type="PANTHER" id="PTHR20982:SF3">
    <property type="entry name" value="MITOCHONDRIAL RIBOSOME RECYCLING FACTOR PSEUDO 1"/>
    <property type="match status" value="1"/>
</dbReference>
<dbReference type="STRING" id="1797243.A2943_03250"/>
<dbReference type="AlphaFoldDB" id="A0A1F4XG32"/>
<evidence type="ECO:0000313" key="5">
    <source>
        <dbReference type="EMBL" id="OGC80093.1"/>
    </source>
</evidence>
<feature type="region of interest" description="Disordered" evidence="3">
    <location>
        <begin position="139"/>
        <end position="183"/>
    </location>
</feature>
<sequence length="183" mass="20669">MAYDFKPFEKKIKEIDERLKKELGGVRTGRASPAILDGVQVESYGTRVPISQLATISVEDARSLRIVPWDVGNAKEIEKAITVSNLGVSVGADEKGVRVFFPELTAERRTVLLKLAKEKIEEARSSLRKARDEVWSAIQKQEKEKKMSEDEKFRAKDDMQKRVDTANKSFDDALSRKEKEIAG</sequence>
<dbReference type="Gene3D" id="3.30.1360.40">
    <property type="match status" value="1"/>
</dbReference>
<organism evidence="5 6">
    <name type="scientific">Candidatus Adlerbacteria bacterium RIFCSPLOWO2_01_FULL_51_16</name>
    <dbReference type="NCBI Taxonomy" id="1797243"/>
    <lineage>
        <taxon>Bacteria</taxon>
        <taxon>Candidatus Adleribacteriota</taxon>
    </lineage>
</organism>
<reference evidence="5 6" key="1">
    <citation type="journal article" date="2016" name="Nat. Commun.">
        <title>Thousands of microbial genomes shed light on interconnected biogeochemical processes in an aquifer system.</title>
        <authorList>
            <person name="Anantharaman K."/>
            <person name="Brown C.T."/>
            <person name="Hug L.A."/>
            <person name="Sharon I."/>
            <person name="Castelle C.J."/>
            <person name="Probst A.J."/>
            <person name="Thomas B.C."/>
            <person name="Singh A."/>
            <person name="Wilkins M.J."/>
            <person name="Karaoz U."/>
            <person name="Brodie E.L."/>
            <person name="Williams K.H."/>
            <person name="Hubbard S.S."/>
            <person name="Banfield J.F."/>
        </authorList>
    </citation>
    <scope>NUCLEOTIDE SEQUENCE [LARGE SCALE GENOMIC DNA]</scope>
</reference>
<dbReference type="GO" id="GO:0043023">
    <property type="term" value="F:ribosomal large subunit binding"/>
    <property type="evidence" value="ECO:0007669"/>
    <property type="project" value="TreeGrafter"/>
</dbReference>
<dbReference type="FunFam" id="3.30.1360.40:FF:000001">
    <property type="entry name" value="Ribosome-recycling factor"/>
    <property type="match status" value="1"/>
</dbReference>
<evidence type="ECO:0000256" key="3">
    <source>
        <dbReference type="SAM" id="MobiDB-lite"/>
    </source>
</evidence>
<feature type="domain" description="Ribosome recycling factor" evidence="4">
    <location>
        <begin position="19"/>
        <end position="181"/>
    </location>
</feature>
<dbReference type="PANTHER" id="PTHR20982">
    <property type="entry name" value="RIBOSOME RECYCLING FACTOR"/>
    <property type="match status" value="1"/>
</dbReference>